<dbReference type="Pfam" id="PF07386">
    <property type="entry name" value="DUF1499"/>
    <property type="match status" value="1"/>
</dbReference>
<proteinExistence type="predicted"/>
<name>A0ABQ1XEP8_9PROT</name>
<reference evidence="2" key="1">
    <citation type="journal article" date="2019" name="Int. J. Syst. Evol. Microbiol.">
        <title>The Global Catalogue of Microorganisms (GCM) 10K type strain sequencing project: providing services to taxonomists for standard genome sequencing and annotation.</title>
        <authorList>
            <consortium name="The Broad Institute Genomics Platform"/>
            <consortium name="The Broad Institute Genome Sequencing Center for Infectious Disease"/>
            <person name="Wu L."/>
            <person name="Ma J."/>
        </authorList>
    </citation>
    <scope>NUCLEOTIDE SEQUENCE [LARGE SCALE GENOMIC DNA]</scope>
    <source>
        <strain evidence="2">CGMCC 1.12766</strain>
    </source>
</reference>
<accession>A0ABQ1XEP8</accession>
<comment type="caution">
    <text evidence="1">The sequence shown here is derived from an EMBL/GenBank/DDBJ whole genome shotgun (WGS) entry which is preliminary data.</text>
</comment>
<evidence type="ECO:0000313" key="2">
    <source>
        <dbReference type="Proteomes" id="UP000648722"/>
    </source>
</evidence>
<dbReference type="InterPro" id="IPR010865">
    <property type="entry name" value="DUF1499"/>
</dbReference>
<dbReference type="EMBL" id="BMFS01000001">
    <property type="protein sequence ID" value="GGG90042.1"/>
    <property type="molecule type" value="Genomic_DNA"/>
</dbReference>
<evidence type="ECO:0008006" key="3">
    <source>
        <dbReference type="Google" id="ProtNLM"/>
    </source>
</evidence>
<dbReference type="RefSeq" id="WP_188450625.1">
    <property type="nucleotide sequence ID" value="NZ_BMFS01000001.1"/>
</dbReference>
<sequence length="138" mass="14977">MSPAAEGCPLDFSTLTPPRQPRWYLALPEGFEAGAEPHERTAGIALAQADALACFKAIALDAPRTRIVREAGAQLELEQKSAVFGFTDKITIEAMDAGPGMAALAIYSRALIGYYDFGVNRKRVRRWLDAFYAAGKAK</sequence>
<protein>
    <recommendedName>
        <fullName evidence="3">DUF1499 domain-containing protein</fullName>
    </recommendedName>
</protein>
<evidence type="ECO:0000313" key="1">
    <source>
        <dbReference type="EMBL" id="GGG90042.1"/>
    </source>
</evidence>
<gene>
    <name evidence="1" type="ORF">GCM10007420_01350</name>
</gene>
<keyword evidence="2" id="KW-1185">Reference proteome</keyword>
<organism evidence="1 2">
    <name type="scientific">Glycocaulis albus</name>
    <dbReference type="NCBI Taxonomy" id="1382801"/>
    <lineage>
        <taxon>Bacteria</taxon>
        <taxon>Pseudomonadati</taxon>
        <taxon>Pseudomonadota</taxon>
        <taxon>Alphaproteobacteria</taxon>
        <taxon>Maricaulales</taxon>
        <taxon>Maricaulaceae</taxon>
        <taxon>Glycocaulis</taxon>
    </lineage>
</organism>
<dbReference type="Proteomes" id="UP000648722">
    <property type="component" value="Unassembled WGS sequence"/>
</dbReference>